<keyword evidence="8 13" id="KW-0472">Membrane</keyword>
<dbReference type="GO" id="GO:0004984">
    <property type="term" value="F:olfactory receptor activity"/>
    <property type="evidence" value="ECO:0007669"/>
    <property type="project" value="InterPro"/>
</dbReference>
<dbReference type="InterPro" id="IPR017452">
    <property type="entry name" value="GPCR_Rhodpsn_7TM"/>
</dbReference>
<dbReference type="PANTHER" id="PTHR26454:SF30">
    <property type="entry name" value="OLFACTORY RECEPTOR 6X1"/>
    <property type="match status" value="1"/>
</dbReference>
<dbReference type="InterPro" id="IPR000276">
    <property type="entry name" value="GPCR_Rhodpsn"/>
</dbReference>
<dbReference type="SUPFAM" id="SSF81321">
    <property type="entry name" value="Family A G protein-coupled receptor-like"/>
    <property type="match status" value="2"/>
</dbReference>
<comment type="caution">
    <text evidence="15">The sequence shown here is derived from an EMBL/GenBank/DDBJ whole genome shotgun (WGS) entry which is preliminary data.</text>
</comment>
<keyword evidence="10" id="KW-0325">Glycoprotein</keyword>
<keyword evidence="7 12" id="KW-0297">G-protein coupled receptor</keyword>
<evidence type="ECO:0000256" key="12">
    <source>
        <dbReference type="RuleBase" id="RU000688"/>
    </source>
</evidence>
<feature type="transmembrane region" description="Helical" evidence="13">
    <location>
        <begin position="102"/>
        <end position="124"/>
    </location>
</feature>
<keyword evidence="16" id="KW-1185">Reference proteome</keyword>
<dbReference type="PRINTS" id="PR00237">
    <property type="entry name" value="GPCRRHODOPSN"/>
</dbReference>
<evidence type="ECO:0000256" key="9">
    <source>
        <dbReference type="ARBA" id="ARBA00023170"/>
    </source>
</evidence>
<keyword evidence="6 13" id="KW-1133">Transmembrane helix</keyword>
<dbReference type="EMBL" id="AZIM01006032">
    <property type="protein sequence ID" value="ETE58976.1"/>
    <property type="molecule type" value="Genomic_DNA"/>
</dbReference>
<feature type="transmembrane region" description="Helical" evidence="13">
    <location>
        <begin position="345"/>
        <end position="369"/>
    </location>
</feature>
<dbReference type="AlphaFoldDB" id="V8NAM8"/>
<dbReference type="Gene3D" id="1.20.1070.10">
    <property type="entry name" value="Rhodopsin 7-helix transmembrane proteins"/>
    <property type="match status" value="2"/>
</dbReference>
<feature type="domain" description="G-protein coupled receptors family 1 profile" evidence="14">
    <location>
        <begin position="45"/>
        <end position="295"/>
    </location>
</feature>
<dbReference type="InterPro" id="IPR000725">
    <property type="entry name" value="Olfact_rcpt"/>
</dbReference>
<dbReference type="Pfam" id="PF13853">
    <property type="entry name" value="7tm_4"/>
    <property type="match status" value="2"/>
</dbReference>
<keyword evidence="3" id="KW-0716">Sensory transduction</keyword>
<evidence type="ECO:0000313" key="15">
    <source>
        <dbReference type="EMBL" id="ETE58976.1"/>
    </source>
</evidence>
<feature type="transmembrane region" description="Helical" evidence="13">
    <location>
        <begin position="421"/>
        <end position="439"/>
    </location>
</feature>
<feature type="transmembrane region" description="Helical" evidence="13">
    <location>
        <begin position="204"/>
        <end position="230"/>
    </location>
</feature>
<proteinExistence type="inferred from homology"/>
<feature type="transmembrane region" description="Helical" evidence="13">
    <location>
        <begin position="242"/>
        <end position="264"/>
    </location>
</feature>
<dbReference type="InterPro" id="IPR047132">
    <property type="entry name" value="Olfact_rcpt_6C-like"/>
</dbReference>
<sequence length="615" mass="69338">MRENMNFTNCTRATEFILVGLPTVWGMENMIFACVFLLYLLCLMGNGLIIVMVILDHHLQKPMYFFLSNLSCIDIGHTTSFIPKLLVNYLSANNSICFYCCITQLFFYFFFGVTEFFIITLISLDRYLAICHPLRYATIMTSGVCFKLAMAAWFGGLFSILYQGVLTGSLPYCTSNIINHFYCDEGPLLKISGGDTHVIEALGFLLTVVVIMSSLIFTLISYLFIICTILRMPSTTRQQRAFSTCASHLVVVCILYGSVFFVYLRPNVKNSSFSRLKSVSILYTVVAPVLNPFIYTIRNNEVKDAVRKLLERKNPGGENMNLTNCTRTTEFILVGLPNVWGMEHMIFACVSLLYLLCLMGNGLIILMVILDPHLQKPMYFFLSNLSCIDIGHTTAFIPKLLVNYLSANNSICFNCCMTQMFFYFLFGTTEYFIITLISLDRYLAICHSLRYSTIMTSGVCLKLAMAAWFGGFFSILYQGVLTASLPYCTSNIINHFFCDAGPVLKIAGGDTHLVEVLSFLVTAIVVMSSLIFTLISYLFIISTILQMPSTTKQQRAFSTCASHLVVVFMLYGSVCFVYLRPTVKNSSLKAIKSVSWLYTIMAPTLNPFIYTIRNN</sequence>
<dbReference type="OrthoDB" id="5964498at2759"/>
<name>V8NAM8_OPHHA</name>
<evidence type="ECO:0000256" key="10">
    <source>
        <dbReference type="ARBA" id="ARBA00023180"/>
    </source>
</evidence>
<dbReference type="PANTHER" id="PTHR26454">
    <property type="entry name" value="OLFACTORY RECEPTOR"/>
    <property type="match status" value="1"/>
</dbReference>
<keyword evidence="2" id="KW-1003">Cell membrane</keyword>
<feature type="transmembrane region" description="Helical" evidence="13">
    <location>
        <begin position="459"/>
        <end position="477"/>
    </location>
</feature>
<keyword evidence="5" id="KW-0552">Olfaction</keyword>
<evidence type="ECO:0000256" key="13">
    <source>
        <dbReference type="SAM" id="Phobius"/>
    </source>
</evidence>
<dbReference type="SMART" id="SM01381">
    <property type="entry name" value="7TM_GPCR_Srsx"/>
    <property type="match status" value="1"/>
</dbReference>
<gene>
    <name evidence="15" type="primary">OR6X1</name>
    <name evidence="15" type="ORF">L345_15299</name>
</gene>
<protein>
    <submittedName>
        <fullName evidence="15">Olfactory receptor 6X1</fullName>
    </submittedName>
</protein>
<feature type="domain" description="G-protein coupled receptors family 1 profile" evidence="14">
    <location>
        <begin position="360"/>
        <end position="610"/>
    </location>
</feature>
<dbReference type="PROSITE" id="PS50262">
    <property type="entry name" value="G_PROTEIN_RECEP_F1_2"/>
    <property type="match status" value="2"/>
</dbReference>
<evidence type="ECO:0000256" key="5">
    <source>
        <dbReference type="ARBA" id="ARBA00022725"/>
    </source>
</evidence>
<feature type="non-terminal residue" evidence="15">
    <location>
        <position position="615"/>
    </location>
</feature>
<feature type="transmembrane region" description="Helical" evidence="13">
    <location>
        <begin position="557"/>
        <end position="579"/>
    </location>
</feature>
<dbReference type="GO" id="GO:0005886">
    <property type="term" value="C:plasma membrane"/>
    <property type="evidence" value="ECO:0007669"/>
    <property type="project" value="UniProtKB-SubCell"/>
</dbReference>
<evidence type="ECO:0000256" key="2">
    <source>
        <dbReference type="ARBA" id="ARBA00022475"/>
    </source>
</evidence>
<dbReference type="PRINTS" id="PR00245">
    <property type="entry name" value="OLFACTORYR"/>
</dbReference>
<dbReference type="Proteomes" id="UP000018936">
    <property type="component" value="Unassembled WGS sequence"/>
</dbReference>
<dbReference type="PROSITE" id="PS00237">
    <property type="entry name" value="G_PROTEIN_RECEP_F1_1"/>
    <property type="match status" value="2"/>
</dbReference>
<keyword evidence="11 12" id="KW-0807">Transducer</keyword>
<accession>V8NAM8</accession>
<dbReference type="GO" id="GO:0004930">
    <property type="term" value="F:G protein-coupled receptor activity"/>
    <property type="evidence" value="ECO:0007669"/>
    <property type="project" value="UniProtKB-KW"/>
</dbReference>
<evidence type="ECO:0000256" key="11">
    <source>
        <dbReference type="ARBA" id="ARBA00023224"/>
    </source>
</evidence>
<organism evidence="15 16">
    <name type="scientific">Ophiophagus hannah</name>
    <name type="common">King cobra</name>
    <name type="synonym">Naja hannah</name>
    <dbReference type="NCBI Taxonomy" id="8665"/>
    <lineage>
        <taxon>Eukaryota</taxon>
        <taxon>Metazoa</taxon>
        <taxon>Chordata</taxon>
        <taxon>Craniata</taxon>
        <taxon>Vertebrata</taxon>
        <taxon>Euteleostomi</taxon>
        <taxon>Lepidosauria</taxon>
        <taxon>Squamata</taxon>
        <taxon>Bifurcata</taxon>
        <taxon>Unidentata</taxon>
        <taxon>Episquamata</taxon>
        <taxon>Toxicofera</taxon>
        <taxon>Serpentes</taxon>
        <taxon>Colubroidea</taxon>
        <taxon>Elapidae</taxon>
        <taxon>Elapinae</taxon>
        <taxon>Ophiophagus</taxon>
    </lineage>
</organism>
<keyword evidence="4 12" id="KW-0812">Transmembrane</keyword>
<comment type="subcellular location">
    <subcellularLocation>
        <location evidence="1">Cell membrane</location>
        <topology evidence="1">Multi-pass membrane protein</topology>
    </subcellularLocation>
</comment>
<keyword evidence="9 12" id="KW-0675">Receptor</keyword>
<feature type="transmembrane region" description="Helical" evidence="13">
    <location>
        <begin position="594"/>
        <end position="612"/>
    </location>
</feature>
<evidence type="ECO:0000256" key="3">
    <source>
        <dbReference type="ARBA" id="ARBA00022606"/>
    </source>
</evidence>
<evidence type="ECO:0000259" key="14">
    <source>
        <dbReference type="PROSITE" id="PS50262"/>
    </source>
</evidence>
<dbReference type="FunFam" id="1.20.1070.10:FF:000001">
    <property type="entry name" value="Olfactory receptor"/>
    <property type="match status" value="1"/>
</dbReference>
<evidence type="ECO:0000313" key="16">
    <source>
        <dbReference type="Proteomes" id="UP000018936"/>
    </source>
</evidence>
<reference evidence="15 16" key="1">
    <citation type="journal article" date="2013" name="Proc. Natl. Acad. Sci. U.S.A.">
        <title>The king cobra genome reveals dynamic gene evolution and adaptation in the snake venom system.</title>
        <authorList>
            <person name="Vonk F.J."/>
            <person name="Casewell N.R."/>
            <person name="Henkel C.V."/>
            <person name="Heimberg A.M."/>
            <person name="Jansen H.J."/>
            <person name="McCleary R.J."/>
            <person name="Kerkkamp H.M."/>
            <person name="Vos R.A."/>
            <person name="Guerreiro I."/>
            <person name="Calvete J.J."/>
            <person name="Wuster W."/>
            <person name="Woods A.E."/>
            <person name="Logan J.M."/>
            <person name="Harrison R.A."/>
            <person name="Castoe T.A."/>
            <person name="de Koning A.P."/>
            <person name="Pollock D.D."/>
            <person name="Yandell M."/>
            <person name="Calderon D."/>
            <person name="Renjifo C."/>
            <person name="Currier R.B."/>
            <person name="Salgado D."/>
            <person name="Pla D."/>
            <person name="Sanz L."/>
            <person name="Hyder A.S."/>
            <person name="Ribeiro J.M."/>
            <person name="Arntzen J.W."/>
            <person name="van den Thillart G.E."/>
            <person name="Boetzer M."/>
            <person name="Pirovano W."/>
            <person name="Dirks R.P."/>
            <person name="Spaink H.P."/>
            <person name="Duboule D."/>
            <person name="McGlinn E."/>
            <person name="Kini R.M."/>
            <person name="Richardson M.K."/>
        </authorList>
    </citation>
    <scope>NUCLEOTIDE SEQUENCE</scope>
    <source>
        <tissue evidence="15">Blood</tissue>
    </source>
</reference>
<feature type="transmembrane region" description="Helical" evidence="13">
    <location>
        <begin position="519"/>
        <end position="545"/>
    </location>
</feature>
<evidence type="ECO:0000256" key="8">
    <source>
        <dbReference type="ARBA" id="ARBA00023136"/>
    </source>
</evidence>
<dbReference type="CDD" id="cd15912">
    <property type="entry name" value="7tmA_OR6C-like"/>
    <property type="match status" value="2"/>
</dbReference>
<evidence type="ECO:0000256" key="1">
    <source>
        <dbReference type="ARBA" id="ARBA00004651"/>
    </source>
</evidence>
<comment type="similarity">
    <text evidence="12">Belongs to the G-protein coupled receptor 1 family.</text>
</comment>
<evidence type="ECO:0000256" key="7">
    <source>
        <dbReference type="ARBA" id="ARBA00023040"/>
    </source>
</evidence>
<evidence type="ECO:0000256" key="4">
    <source>
        <dbReference type="ARBA" id="ARBA00022692"/>
    </source>
</evidence>
<dbReference type="FunFam" id="1.20.1070.10:FF:000010">
    <property type="entry name" value="Olfactory receptor"/>
    <property type="match status" value="1"/>
</dbReference>
<feature type="transmembrane region" description="Helical" evidence="13">
    <location>
        <begin position="136"/>
        <end position="162"/>
    </location>
</feature>
<feature type="transmembrane region" description="Helical" evidence="13">
    <location>
        <begin position="30"/>
        <end position="55"/>
    </location>
</feature>
<evidence type="ECO:0000256" key="6">
    <source>
        <dbReference type="ARBA" id="ARBA00022989"/>
    </source>
</evidence>